<organism evidence="6 7">
    <name type="scientific">Moraxella bovoculi</name>
    <dbReference type="NCBI Taxonomy" id="386891"/>
    <lineage>
        <taxon>Bacteria</taxon>
        <taxon>Pseudomonadati</taxon>
        <taxon>Pseudomonadota</taxon>
        <taxon>Gammaproteobacteria</taxon>
        <taxon>Moraxellales</taxon>
        <taxon>Moraxellaceae</taxon>
        <taxon>Moraxella</taxon>
    </lineage>
</organism>
<dbReference type="Pfam" id="PF10145">
    <property type="entry name" value="PhageMin_Tail"/>
    <property type="match status" value="1"/>
</dbReference>
<protein>
    <recommendedName>
        <fullName evidence="5">Phage tail tape measure protein domain-containing protein</fullName>
    </recommendedName>
</protein>
<dbReference type="RefSeq" id="WP_046699329.1">
    <property type="nucleotide sequence ID" value="NZ_CP011376.1"/>
</dbReference>
<evidence type="ECO:0000256" key="2">
    <source>
        <dbReference type="SAM" id="Coils"/>
    </source>
</evidence>
<evidence type="ECO:0000256" key="1">
    <source>
        <dbReference type="ARBA" id="ARBA00022612"/>
    </source>
</evidence>
<keyword evidence="4" id="KW-1133">Transmembrane helix</keyword>
<name>A0AAC8T880_9GAMM</name>
<reference evidence="6 7" key="1">
    <citation type="submission" date="2015-05" db="EMBL/GenBank/DDBJ databases">
        <authorList>
            <person name="Dickey A."/>
            <person name="Clawson M."/>
            <person name="Bono J."/>
            <person name="Loy J.D."/>
        </authorList>
    </citation>
    <scope>NUCLEOTIDE SEQUENCE [LARGE SCALE GENOMIC DNA]</scope>
    <source>
        <strain evidence="6 7">22581</strain>
    </source>
</reference>
<dbReference type="NCBIfam" id="TIGR01760">
    <property type="entry name" value="tape_meas_TP901"/>
    <property type="match status" value="1"/>
</dbReference>
<evidence type="ECO:0000313" key="7">
    <source>
        <dbReference type="Proteomes" id="UP000077465"/>
    </source>
</evidence>
<accession>A0AAC8T880</accession>
<gene>
    <name evidence="6" type="ORF">AAX06_07875</name>
</gene>
<feature type="transmembrane region" description="Helical" evidence="4">
    <location>
        <begin position="538"/>
        <end position="558"/>
    </location>
</feature>
<dbReference type="Proteomes" id="UP000077465">
    <property type="component" value="Chromosome"/>
</dbReference>
<dbReference type="InterPro" id="IPR010090">
    <property type="entry name" value="Phage_tape_meas"/>
</dbReference>
<dbReference type="EMBL" id="CP011376">
    <property type="protein sequence ID" value="AKG08077.1"/>
    <property type="molecule type" value="Genomic_DNA"/>
</dbReference>
<feature type="domain" description="Phage tail tape measure protein" evidence="5">
    <location>
        <begin position="235"/>
        <end position="435"/>
    </location>
</feature>
<keyword evidence="2" id="KW-0175">Coiled coil</keyword>
<dbReference type="PANTHER" id="PTHR37813">
    <property type="entry name" value="FELS-2 PROPHAGE PROTEIN"/>
    <property type="match status" value="1"/>
</dbReference>
<feature type="compositionally biased region" description="Polar residues" evidence="3">
    <location>
        <begin position="121"/>
        <end position="141"/>
    </location>
</feature>
<evidence type="ECO:0000313" key="6">
    <source>
        <dbReference type="EMBL" id="AKG08077.1"/>
    </source>
</evidence>
<feature type="transmembrane region" description="Helical" evidence="4">
    <location>
        <begin position="623"/>
        <end position="641"/>
    </location>
</feature>
<evidence type="ECO:0000256" key="4">
    <source>
        <dbReference type="SAM" id="Phobius"/>
    </source>
</evidence>
<feature type="transmembrane region" description="Helical" evidence="4">
    <location>
        <begin position="879"/>
        <end position="898"/>
    </location>
</feature>
<feature type="coiled-coil region" evidence="2">
    <location>
        <begin position="13"/>
        <end position="47"/>
    </location>
</feature>
<feature type="transmembrane region" description="Helical" evidence="4">
    <location>
        <begin position="595"/>
        <end position="617"/>
    </location>
</feature>
<feature type="transmembrane region" description="Helical" evidence="4">
    <location>
        <begin position="932"/>
        <end position="953"/>
    </location>
</feature>
<feature type="transmembrane region" description="Helical" evidence="4">
    <location>
        <begin position="904"/>
        <end position="925"/>
    </location>
</feature>
<dbReference type="PANTHER" id="PTHR37813:SF1">
    <property type="entry name" value="FELS-2 PROPHAGE PROTEIN"/>
    <property type="match status" value="1"/>
</dbReference>
<sequence>MSVLFLNVNFKGNDQLSSSLEKINSSAKKLESQIGDAKKKISELEKTKLNFNQFEKVKKDTAEAAVKLTAYKKVIKDLKAQMSSGGGDDTVAKRLKNAEKEAAKLQNTVEKGRVRMSNLSRSLEKAGQNSQSFAQSQQHLESQLRKSNESLKKQEERLSRLNKAEQHYVKMKGISDASRDFAGKALKATIATGTALAVPVKFTIDAEKSMADVAKVVDGLKIDGKVTAEYEQFERQMTEMSNRLGMQFSDLSDIIAGGAQGGIKQNELMQFGEHAVKTAIAWGMEAGRVGQAVAELRSTLKLSQDEVATLSDQINYLGNSSTNNAAHILEVVQRVGSVGAAAGVSGDLIAAMGASISGIDPSSVGTGLKNIIKSLTKGDSATKSQRKAWEALGTTAEEMASQMLKDPEKAITRYLEMLGKLPEEQRLAFASMISGDDALPVLAQMMNDPEKFARYAAEVKDGNKINGSVDEEYNSAVSTTAFKIDRAKVKMQNFAKDFGKQLLPFVSSIADAISGIVDKVSAWAAANPELFGYFAKGAAILVGILAGVTALAAAASFVVLPFAWLNFTLAKVTGGALTLGGAFKAMLNPIKSIPVILGLVKSGFMVAAGAVKAFTVGLLTSPIGLIGLALAAGAVVIYKYWKPISAFFKGVWSGISEAFAPIKPMFESIGNFIKPAIDWFKSLFSTTQAGEGNARQLGHAFGVYLVGAFKTLTAPIRAVWSVLEWVWDGISSLLGKPISVGDIFGSLREKWEKLLESLDGYWQKAQALWDKFTGIFKKSPSSAPAQSGEGGDFWSSLISGFGEVSQSIGKKMGSLWDSAGPKLEAAKTRLAAKVGEIWSSVTNVINGSDGGPDIAAAVGNKIQTVINTTSQASTTLSSVFSALINVVSVSATGMISIIGVSLSAIPAIVSAGVVPIPVIFAAALGALPKITAIVFIGMAAAASAGMSALALAINSKMQMAVLATRMGFVRIIQTIASSWRQMGSAMRGNPILSRMQSAIGSVLSYFTGVKGRFLAIGADIVGGLASGMNSRLGELRKTATQIAAVVENAARQRLDTHSPSRVMALVGRDVVAGLDVGMKRRFAPMLKGFRANIGKLASPANIARVSKAISAICRATGSNDVLGDIVAPKLSNNPLVGLALSRLPKVLGQNTPKPVNVTPIQSRPMPLDADGYKGAGGGHASTSNYTIHIHANPGMDERTLAKLVQAELERYEQRKAAKHRARMTD</sequence>
<evidence type="ECO:0000259" key="5">
    <source>
        <dbReference type="Pfam" id="PF10145"/>
    </source>
</evidence>
<evidence type="ECO:0000256" key="3">
    <source>
        <dbReference type="SAM" id="MobiDB-lite"/>
    </source>
</evidence>
<proteinExistence type="predicted"/>
<dbReference type="AlphaFoldDB" id="A0AAC8T880"/>
<feature type="compositionally biased region" description="Basic and acidic residues" evidence="3">
    <location>
        <begin position="142"/>
        <end position="155"/>
    </location>
</feature>
<keyword evidence="4" id="KW-0472">Membrane</keyword>
<keyword evidence="1" id="KW-1188">Viral release from host cell</keyword>
<keyword evidence="4" id="KW-0812">Transmembrane</keyword>
<feature type="region of interest" description="Disordered" evidence="3">
    <location>
        <begin position="121"/>
        <end position="155"/>
    </location>
</feature>